<feature type="transmembrane region" description="Helical" evidence="1">
    <location>
        <begin position="96"/>
        <end position="116"/>
    </location>
</feature>
<keyword evidence="1" id="KW-1133">Transmembrane helix</keyword>
<gene>
    <name evidence="2" type="ORF">GCM10010990_36980</name>
</gene>
<name>A0A917DYZ4_9SPHN</name>
<dbReference type="Proteomes" id="UP000612349">
    <property type="component" value="Unassembled WGS sequence"/>
</dbReference>
<feature type="transmembrane region" description="Helical" evidence="1">
    <location>
        <begin position="64"/>
        <end position="84"/>
    </location>
</feature>
<protein>
    <submittedName>
        <fullName evidence="2">Uncharacterized protein</fullName>
    </submittedName>
</protein>
<dbReference type="EMBL" id="BMIP01000013">
    <property type="protein sequence ID" value="GGD83481.1"/>
    <property type="molecule type" value="Genomic_DNA"/>
</dbReference>
<keyword evidence="1" id="KW-0472">Membrane</keyword>
<reference evidence="2" key="1">
    <citation type="journal article" date="2014" name="Int. J. Syst. Evol. Microbiol.">
        <title>Complete genome sequence of Corynebacterium casei LMG S-19264T (=DSM 44701T), isolated from a smear-ripened cheese.</title>
        <authorList>
            <consortium name="US DOE Joint Genome Institute (JGI-PGF)"/>
            <person name="Walter F."/>
            <person name="Albersmeier A."/>
            <person name="Kalinowski J."/>
            <person name="Ruckert C."/>
        </authorList>
    </citation>
    <scope>NUCLEOTIDE SEQUENCE</scope>
    <source>
        <strain evidence="2">CGMCC 1.15360</strain>
    </source>
</reference>
<dbReference type="AlphaFoldDB" id="A0A917DYZ4"/>
<proteinExistence type="predicted"/>
<keyword evidence="3" id="KW-1185">Reference proteome</keyword>
<keyword evidence="1" id="KW-0812">Transmembrane</keyword>
<evidence type="ECO:0000313" key="3">
    <source>
        <dbReference type="Proteomes" id="UP000612349"/>
    </source>
</evidence>
<accession>A0A917DYZ4</accession>
<reference evidence="2" key="2">
    <citation type="submission" date="2020-09" db="EMBL/GenBank/DDBJ databases">
        <authorList>
            <person name="Sun Q."/>
            <person name="Zhou Y."/>
        </authorList>
    </citation>
    <scope>NUCLEOTIDE SEQUENCE</scope>
    <source>
        <strain evidence="2">CGMCC 1.15360</strain>
    </source>
</reference>
<evidence type="ECO:0000256" key="1">
    <source>
        <dbReference type="SAM" id="Phobius"/>
    </source>
</evidence>
<sequence length="120" mass="12949">MPIAAIALGYVLSSQLLGEEWFKGFMLFILGLSCGDLLKAFTPTATNSEGPAMAWDEMYASDRLAYFLPAITLCVAGFLAVIMASQLSHATTDWGLYLMAVVVLASGFSLGFQLWANRKA</sequence>
<organism evidence="2 3">
    <name type="scientific">Croceicoccus mobilis</name>
    <dbReference type="NCBI Taxonomy" id="1703339"/>
    <lineage>
        <taxon>Bacteria</taxon>
        <taxon>Pseudomonadati</taxon>
        <taxon>Pseudomonadota</taxon>
        <taxon>Alphaproteobacteria</taxon>
        <taxon>Sphingomonadales</taxon>
        <taxon>Erythrobacteraceae</taxon>
        <taxon>Croceicoccus</taxon>
    </lineage>
</organism>
<evidence type="ECO:0000313" key="2">
    <source>
        <dbReference type="EMBL" id="GGD83481.1"/>
    </source>
</evidence>
<comment type="caution">
    <text evidence="2">The sequence shown here is derived from an EMBL/GenBank/DDBJ whole genome shotgun (WGS) entry which is preliminary data.</text>
</comment>